<dbReference type="Proteomes" id="UP000294546">
    <property type="component" value="Unassembled WGS sequence"/>
</dbReference>
<accession>A0A4R1G7Q7</accession>
<comment type="caution">
    <text evidence="1">The sequence shown here is derived from an EMBL/GenBank/DDBJ whole genome shotgun (WGS) entry which is preliminary data.</text>
</comment>
<sequence length="543" mass="59226">MKPKSPSRRYVGVILLFGLLLAVFLTYRLSRPEVLSFNPQAGDIRDYRVDLHMRITEEGAEPSLYEDVVSLQSLLRYRVDGVVPLKIHAQPRFMSVSDGYDMMTSAGRGPFNRPAVKELMSAGFDLTIEDSQTTIKAVNEEAWDGLLEKAGEEMEAQMRQQIMLPAVTRAIPMQKGAEVSVQGFQGMPPLNLRVEAVDGDGITVDLVGEAGASELAVALGSDRIRTQITDVKGRVRLSRDGGWVESMVLLSSQKVEAHGRQANVRVVLSVRHADNAASVPVELSLKRGLGLARLIASTKALEMELPQTASEQQQLPVLEPVTAPFANPEGQLSVDEEAGRVELQLNIDKQPNEDFGQIIGVETLELFNAEGEVLDIPLVLEEIGTGGLHGADFVIRFLAAGWEKPDLEKIAKAEAVLQYRAPTNPTKVSLPLADTATEINEGGAQAKAIPIDGGWRVILKSANHDYYLLDRSAAFPGLSAQLASSPFEGTTPIERSMLGRVTITDAWETHYMVKGAGDRFNLLWIKGAPVIETSPLSFLNENE</sequence>
<protein>
    <submittedName>
        <fullName evidence="1">Uncharacterized protein</fullName>
    </submittedName>
</protein>
<dbReference type="RefSeq" id="WP_132297612.1">
    <property type="nucleotide sequence ID" value="NZ_SMFU01000014.1"/>
</dbReference>
<dbReference type="OrthoDB" id="7911392at2"/>
<evidence type="ECO:0000313" key="2">
    <source>
        <dbReference type="Proteomes" id="UP000294546"/>
    </source>
</evidence>
<proteinExistence type="predicted"/>
<keyword evidence="2" id="KW-1185">Reference proteome</keyword>
<gene>
    <name evidence="1" type="ORF">CLV83_4300</name>
</gene>
<reference evidence="1 2" key="1">
    <citation type="submission" date="2019-03" db="EMBL/GenBank/DDBJ databases">
        <title>Genomic Encyclopedia of Archaeal and Bacterial Type Strains, Phase II (KMG-II): from individual species to whole genera.</title>
        <authorList>
            <person name="Goeker M."/>
        </authorList>
    </citation>
    <scope>NUCLEOTIDE SEQUENCE [LARGE SCALE GENOMIC DNA]</scope>
    <source>
        <strain evidence="1 2">DSM 27697</strain>
    </source>
</reference>
<organism evidence="1 2">
    <name type="scientific">Marinobacterium mangrovicola</name>
    <dbReference type="NCBI Taxonomy" id="1476959"/>
    <lineage>
        <taxon>Bacteria</taxon>
        <taxon>Pseudomonadati</taxon>
        <taxon>Pseudomonadota</taxon>
        <taxon>Gammaproteobacteria</taxon>
        <taxon>Oceanospirillales</taxon>
        <taxon>Oceanospirillaceae</taxon>
        <taxon>Marinobacterium</taxon>
    </lineage>
</organism>
<dbReference type="EMBL" id="SMFU01000014">
    <property type="protein sequence ID" value="TCK02603.1"/>
    <property type="molecule type" value="Genomic_DNA"/>
</dbReference>
<name>A0A4R1G7Q7_9GAMM</name>
<evidence type="ECO:0000313" key="1">
    <source>
        <dbReference type="EMBL" id="TCK02603.1"/>
    </source>
</evidence>
<dbReference type="AlphaFoldDB" id="A0A4R1G7Q7"/>